<feature type="region of interest" description="Disordered" evidence="1">
    <location>
        <begin position="1"/>
        <end position="23"/>
    </location>
</feature>
<dbReference type="AlphaFoldDB" id="A0A8R1Y4H7"/>
<name>A0A8R1Y4H7_ONCVO</name>
<evidence type="ECO:0000313" key="3">
    <source>
        <dbReference type="Proteomes" id="UP000024404"/>
    </source>
</evidence>
<dbReference type="Proteomes" id="UP000024404">
    <property type="component" value="Unassembled WGS sequence"/>
</dbReference>
<dbReference type="EnsemblMetazoa" id="OVOC9939.1">
    <property type="protein sequence ID" value="OVOC9939.1"/>
    <property type="gene ID" value="WBGene00246748"/>
</dbReference>
<dbReference type="Gene3D" id="3.40.50.300">
    <property type="entry name" value="P-loop containing nucleotide triphosphate hydrolases"/>
    <property type="match status" value="1"/>
</dbReference>
<reference evidence="2" key="2">
    <citation type="submission" date="2022-06" db="UniProtKB">
        <authorList>
            <consortium name="EnsemblMetazoa"/>
        </authorList>
    </citation>
    <scope>IDENTIFICATION</scope>
</reference>
<evidence type="ECO:0000313" key="2">
    <source>
        <dbReference type="EnsemblMetazoa" id="OVOC9939.1"/>
    </source>
</evidence>
<feature type="compositionally biased region" description="Polar residues" evidence="1">
    <location>
        <begin position="13"/>
        <end position="23"/>
    </location>
</feature>
<accession>A0A8R1Y4H7</accession>
<protein>
    <submittedName>
        <fullName evidence="2">Uncharacterized protein</fullName>
    </submittedName>
</protein>
<dbReference type="EMBL" id="CMVM020000305">
    <property type="status" value="NOT_ANNOTATED_CDS"/>
    <property type="molecule type" value="Genomic_DNA"/>
</dbReference>
<evidence type="ECO:0000256" key="1">
    <source>
        <dbReference type="SAM" id="MobiDB-lite"/>
    </source>
</evidence>
<dbReference type="InterPro" id="IPR027417">
    <property type="entry name" value="P-loop_NTPase"/>
</dbReference>
<organism evidence="2 3">
    <name type="scientific">Onchocerca volvulus</name>
    <dbReference type="NCBI Taxonomy" id="6282"/>
    <lineage>
        <taxon>Eukaryota</taxon>
        <taxon>Metazoa</taxon>
        <taxon>Ecdysozoa</taxon>
        <taxon>Nematoda</taxon>
        <taxon>Chromadorea</taxon>
        <taxon>Rhabditida</taxon>
        <taxon>Spirurina</taxon>
        <taxon>Spiruromorpha</taxon>
        <taxon>Filarioidea</taxon>
        <taxon>Onchocercidae</taxon>
        <taxon>Onchocerca</taxon>
    </lineage>
</organism>
<dbReference type="GO" id="GO:0005525">
    <property type="term" value="F:GTP binding"/>
    <property type="evidence" value="ECO:0007669"/>
    <property type="project" value="InterPro"/>
</dbReference>
<dbReference type="InterPro" id="IPR001806">
    <property type="entry name" value="Small_GTPase"/>
</dbReference>
<dbReference type="SUPFAM" id="SSF52540">
    <property type="entry name" value="P-loop containing nucleoside triphosphate hydrolases"/>
    <property type="match status" value="1"/>
</dbReference>
<keyword evidence="3" id="KW-1185">Reference proteome</keyword>
<dbReference type="GO" id="GO:0003924">
    <property type="term" value="F:GTPase activity"/>
    <property type="evidence" value="ECO:0007669"/>
    <property type="project" value="InterPro"/>
</dbReference>
<reference evidence="3" key="1">
    <citation type="submission" date="2013-10" db="EMBL/GenBank/DDBJ databases">
        <title>Genome sequencing of Onchocerca volvulus.</title>
        <authorList>
            <person name="Cotton J."/>
            <person name="Tsai J."/>
            <person name="Stanley E."/>
            <person name="Tracey A."/>
            <person name="Holroyd N."/>
            <person name="Lustigman S."/>
            <person name="Berriman M."/>
        </authorList>
    </citation>
    <scope>NUCLEOTIDE SEQUENCE</scope>
</reference>
<proteinExistence type="predicted"/>
<sequence>MKGGYMTMKKSEQPSVSPQNINLSSDTTQIVTPPWSESSLLFGGRKARYLPLTLNRTNRMEEIPYRIVMLGDYSSGISLLRNELIQLDSFKNIPFSSAECCTTITQDEREMQMWLFVNLHNFELFCEQCTENIDCCIACYSITVAQTYRNVIEKWIPKFMDKFPEKPIILCALNNCRECTCKSGIHEMIFQHNFNFCTNNLTQIDISIFDKRSMQTLYNCIRNILNNSKFKQTKEKKVTACILM</sequence>
<dbReference type="Pfam" id="PF00071">
    <property type="entry name" value="Ras"/>
    <property type="match status" value="1"/>
</dbReference>